<feature type="chain" id="PRO_5022767423" description="MBG domain-containing protein" evidence="1">
    <location>
        <begin position="29"/>
        <end position="542"/>
    </location>
</feature>
<comment type="caution">
    <text evidence="3">The sequence shown here is derived from an EMBL/GenBank/DDBJ whole genome shotgun (WGS) entry which is preliminary data.</text>
</comment>
<evidence type="ECO:0000313" key="3">
    <source>
        <dbReference type="EMBL" id="KAA1416347.1"/>
    </source>
</evidence>
<dbReference type="Gene3D" id="3.30.160.710">
    <property type="match status" value="3"/>
</dbReference>
<keyword evidence="1" id="KW-0732">Signal</keyword>
<feature type="signal peptide" evidence="1">
    <location>
        <begin position="1"/>
        <end position="28"/>
    </location>
</feature>
<gene>
    <name evidence="3" type="ORF">F0U44_18670</name>
</gene>
<dbReference type="EMBL" id="VUJV01000007">
    <property type="protein sequence ID" value="KAA1416347.1"/>
    <property type="molecule type" value="Genomic_DNA"/>
</dbReference>
<keyword evidence="4" id="KW-1185">Reference proteome</keyword>
<evidence type="ECO:0000256" key="1">
    <source>
        <dbReference type="SAM" id="SignalP"/>
    </source>
</evidence>
<feature type="domain" description="MBG" evidence="2">
    <location>
        <begin position="369"/>
        <end position="447"/>
    </location>
</feature>
<dbReference type="InterPro" id="IPR041286">
    <property type="entry name" value="MBG_2"/>
</dbReference>
<sequence length="542" mass="54879">MKVRTFVAPIATLMALGGVAALPAPTHAVTSVTVKVFGSQTYGGTTNFVGTTGTAGVTVSGITCTGLTGGAAIAPTLTAGGTYTIDGATCSGGVLNNPNYVIGSYSGQKLTVNKATIGVTADNASRAYKDDNPTFTFSATGLKNGEDTSVLTGAPTITTDAKSSSVPGDYAIKIFRGTLGGGDNYTINSFTDGTLTITAKPITVSVTGIQVYGGTPVWTASTGIAGLSVSGLGCTKLNDGRDVAPTLGVGNTYVLDTTTCSATLSSDYYTIAGFTSNRFVVQRAELTVTADSKSRIYGFNNPALTYTVTGLQNGETTAALNGAPDVTTTAVVKSNVGDYPIEVKTGTLSSPNYRFTLVDGTLTINKRLLTVTANPATRGFRAADPAYTATITGFRNGDTIDVVTGAPAFSTTATVDSSPGVYPLSVAVGTLDATNYGFTGFVGSTLTISEAPAIITTKKMKLGVIEATVTYGATNTPVVGSTITFTVGSSEDVACTAVTDATGRAACTVSGSIRTGISLRGYTAHFPGSPGVLAGEQHQGIF</sequence>
<dbReference type="Proteomes" id="UP000325003">
    <property type="component" value="Unassembled WGS sequence"/>
</dbReference>
<proteinExistence type="predicted"/>
<protein>
    <recommendedName>
        <fullName evidence="2">MBG domain-containing protein</fullName>
    </recommendedName>
</protein>
<evidence type="ECO:0000313" key="4">
    <source>
        <dbReference type="Proteomes" id="UP000325003"/>
    </source>
</evidence>
<dbReference type="Pfam" id="PF18676">
    <property type="entry name" value="MBG_2"/>
    <property type="match status" value="3"/>
</dbReference>
<evidence type="ECO:0000259" key="2">
    <source>
        <dbReference type="Pfam" id="PF18676"/>
    </source>
</evidence>
<name>A0A5B1L9K6_9ACTN</name>
<organism evidence="3 4">
    <name type="scientific">Nocardioides humilatus</name>
    <dbReference type="NCBI Taxonomy" id="2607660"/>
    <lineage>
        <taxon>Bacteria</taxon>
        <taxon>Bacillati</taxon>
        <taxon>Actinomycetota</taxon>
        <taxon>Actinomycetes</taxon>
        <taxon>Propionibacteriales</taxon>
        <taxon>Nocardioidaceae</taxon>
        <taxon>Nocardioides</taxon>
    </lineage>
</organism>
<reference evidence="3 4" key="1">
    <citation type="submission" date="2019-09" db="EMBL/GenBank/DDBJ databases">
        <title>Nocardioides panacisoli sp. nov., isolated from the soil of a ginseng field.</title>
        <authorList>
            <person name="Cho C."/>
        </authorList>
    </citation>
    <scope>NUCLEOTIDE SEQUENCE [LARGE SCALE GENOMIC DNA]</scope>
    <source>
        <strain evidence="3 4">BN130099</strain>
    </source>
</reference>
<feature type="domain" description="MBG" evidence="2">
    <location>
        <begin position="286"/>
        <end position="363"/>
    </location>
</feature>
<reference evidence="3 4" key="2">
    <citation type="submission" date="2019-09" db="EMBL/GenBank/DDBJ databases">
        <authorList>
            <person name="Jin C."/>
        </authorList>
    </citation>
    <scope>NUCLEOTIDE SEQUENCE [LARGE SCALE GENOMIC DNA]</scope>
    <source>
        <strain evidence="3 4">BN130099</strain>
    </source>
</reference>
<accession>A0A5B1L9K6</accession>
<feature type="domain" description="MBG" evidence="2">
    <location>
        <begin position="119"/>
        <end position="196"/>
    </location>
</feature>
<dbReference type="RefSeq" id="WP_149729889.1">
    <property type="nucleotide sequence ID" value="NZ_VUJV01000007.1"/>
</dbReference>
<dbReference type="AlphaFoldDB" id="A0A5B1L9K6"/>